<name>A4JGR5_BURVG</name>
<reference evidence="2" key="1">
    <citation type="submission" date="2007-03" db="EMBL/GenBank/DDBJ databases">
        <title>Complete sequence of chromosome 1 of Burkholderia vietnamiensis G4.</title>
        <authorList>
            <consortium name="US DOE Joint Genome Institute"/>
            <person name="Copeland A."/>
            <person name="Lucas S."/>
            <person name="Lapidus A."/>
            <person name="Barry K."/>
            <person name="Detter J.C."/>
            <person name="Glavina del Rio T."/>
            <person name="Hammon N."/>
            <person name="Israni S."/>
            <person name="Dalin E."/>
            <person name="Tice H."/>
            <person name="Pitluck S."/>
            <person name="Chain P."/>
            <person name="Malfatti S."/>
            <person name="Shin M."/>
            <person name="Vergez L."/>
            <person name="Schmutz J."/>
            <person name="Larimer F."/>
            <person name="Land M."/>
            <person name="Hauser L."/>
            <person name="Kyrpides N."/>
            <person name="Tiedje J."/>
            <person name="Richardson P."/>
        </authorList>
    </citation>
    <scope>NUCLEOTIDE SEQUENCE [LARGE SCALE GENOMIC DNA]</scope>
    <source>
        <strain evidence="2">G4 / LMG 22486</strain>
    </source>
</reference>
<gene>
    <name evidence="1" type="ordered locus">Bcep1808_2469</name>
</gene>
<dbReference type="Proteomes" id="UP000002287">
    <property type="component" value="Chromosome 1"/>
</dbReference>
<dbReference type="EMBL" id="CP000614">
    <property type="protein sequence ID" value="ABO55468.1"/>
    <property type="molecule type" value="Genomic_DNA"/>
</dbReference>
<protein>
    <submittedName>
        <fullName evidence="1">Uncharacterized protein</fullName>
    </submittedName>
</protein>
<dbReference type="HOGENOM" id="CLU_160519_0_0_4"/>
<dbReference type="AlphaFoldDB" id="A4JGR5"/>
<proteinExistence type="predicted"/>
<sequence length="128" mass="14379">MQGRSGMLHLIIDSARFYIPSLPVPSILMELRETYMAVYCITAANHENPENHVASTFKLWLYGATTNTWAEQKSPATAKQVVELIENGHEVFTAKIGEKGIRKGAPVEVELRIAKNETNYPISEMPEF</sequence>
<dbReference type="KEGG" id="bvi:Bcep1808_2469"/>
<accession>A4JGR5</accession>
<evidence type="ECO:0000313" key="1">
    <source>
        <dbReference type="EMBL" id="ABO55468.1"/>
    </source>
</evidence>
<evidence type="ECO:0000313" key="2">
    <source>
        <dbReference type="Proteomes" id="UP000002287"/>
    </source>
</evidence>
<organism evidence="1 2">
    <name type="scientific">Burkholderia vietnamiensis (strain G4 / LMG 22486)</name>
    <name type="common">Burkholderia cepacia (strain R1808)</name>
    <dbReference type="NCBI Taxonomy" id="269482"/>
    <lineage>
        <taxon>Bacteria</taxon>
        <taxon>Pseudomonadati</taxon>
        <taxon>Pseudomonadota</taxon>
        <taxon>Betaproteobacteria</taxon>
        <taxon>Burkholderiales</taxon>
        <taxon>Burkholderiaceae</taxon>
        <taxon>Burkholderia</taxon>
        <taxon>Burkholderia cepacia complex</taxon>
    </lineage>
</organism>